<evidence type="ECO:0000313" key="7">
    <source>
        <dbReference type="Proteomes" id="UP000184268"/>
    </source>
</evidence>
<organism evidence="6 7">
    <name type="scientific">Ferrimonas marina</name>
    <dbReference type="NCBI Taxonomy" id="299255"/>
    <lineage>
        <taxon>Bacteria</taxon>
        <taxon>Pseudomonadati</taxon>
        <taxon>Pseudomonadota</taxon>
        <taxon>Gammaproteobacteria</taxon>
        <taxon>Alteromonadales</taxon>
        <taxon>Ferrimonadaceae</taxon>
        <taxon>Ferrimonas</taxon>
    </lineage>
</organism>
<dbReference type="InterPro" id="IPR027417">
    <property type="entry name" value="P-loop_NTPase"/>
</dbReference>
<gene>
    <name evidence="6" type="ORF">SAMN02745129_2327</name>
</gene>
<keyword evidence="1" id="KW-0547">Nucleotide-binding</keyword>
<dbReference type="EMBL" id="FQXG01000003">
    <property type="protein sequence ID" value="SHH55686.1"/>
    <property type="molecule type" value="Genomic_DNA"/>
</dbReference>
<dbReference type="Gene3D" id="3.40.50.300">
    <property type="entry name" value="P-loop containing nucleotide triphosphate hydrolases"/>
    <property type="match status" value="2"/>
</dbReference>
<evidence type="ECO:0000259" key="5">
    <source>
        <dbReference type="PROSITE" id="PS51193"/>
    </source>
</evidence>
<feature type="domain" description="Helicase ATP-binding" evidence="5">
    <location>
        <begin position="15"/>
        <end position="297"/>
    </location>
</feature>
<dbReference type="GO" id="GO:0016818">
    <property type="term" value="F:hydrolase activity, acting on acid anhydrides, in phosphorus-containing anhydrides"/>
    <property type="evidence" value="ECO:0007669"/>
    <property type="project" value="InterPro"/>
</dbReference>
<dbReference type="Proteomes" id="UP000184268">
    <property type="component" value="Unassembled WGS sequence"/>
</dbReference>
<evidence type="ECO:0000256" key="3">
    <source>
        <dbReference type="ARBA" id="ARBA00022840"/>
    </source>
</evidence>
<dbReference type="AlphaFoldDB" id="A0A1M5TYI3"/>
<dbReference type="Pfam" id="PF13307">
    <property type="entry name" value="Helicase_C_2"/>
    <property type="match status" value="1"/>
</dbReference>
<proteinExistence type="predicted"/>
<evidence type="ECO:0000256" key="2">
    <source>
        <dbReference type="ARBA" id="ARBA00022801"/>
    </source>
</evidence>
<dbReference type="InterPro" id="IPR014013">
    <property type="entry name" value="Helic_SF1/SF2_ATP-bd_DinG/Rad3"/>
</dbReference>
<dbReference type="GO" id="GO:0004386">
    <property type="term" value="F:helicase activity"/>
    <property type="evidence" value="ECO:0007669"/>
    <property type="project" value="UniProtKB-KW"/>
</dbReference>
<feature type="region of interest" description="Disordered" evidence="4">
    <location>
        <begin position="676"/>
        <end position="696"/>
    </location>
</feature>
<name>A0A1M5TYI3_9GAMM</name>
<dbReference type="SUPFAM" id="SSF52540">
    <property type="entry name" value="P-loop containing nucleoside triphosphate hydrolases"/>
    <property type="match status" value="1"/>
</dbReference>
<evidence type="ECO:0000256" key="1">
    <source>
        <dbReference type="ARBA" id="ARBA00022741"/>
    </source>
</evidence>
<dbReference type="STRING" id="299255.SAMN02745129_2327"/>
<evidence type="ECO:0000313" key="6">
    <source>
        <dbReference type="EMBL" id="SHH55686.1"/>
    </source>
</evidence>
<keyword evidence="2" id="KW-0378">Hydrolase</keyword>
<dbReference type="GO" id="GO:0006139">
    <property type="term" value="P:nucleobase-containing compound metabolic process"/>
    <property type="evidence" value="ECO:0007669"/>
    <property type="project" value="InterPro"/>
</dbReference>
<dbReference type="PROSITE" id="PS51193">
    <property type="entry name" value="HELICASE_ATP_BIND_2"/>
    <property type="match status" value="1"/>
</dbReference>
<accession>A0A1M5TYI3</accession>
<dbReference type="GO" id="GO:0003676">
    <property type="term" value="F:nucleic acid binding"/>
    <property type="evidence" value="ECO:0007669"/>
    <property type="project" value="InterPro"/>
</dbReference>
<dbReference type="GO" id="GO:0005524">
    <property type="term" value="F:ATP binding"/>
    <property type="evidence" value="ECO:0007669"/>
    <property type="project" value="UniProtKB-KW"/>
</dbReference>
<protein>
    <submittedName>
        <fullName evidence="6">Rad3-related DNA helicase</fullName>
    </submittedName>
</protein>
<keyword evidence="7" id="KW-1185">Reference proteome</keyword>
<dbReference type="SMART" id="SM00491">
    <property type="entry name" value="HELICc2"/>
    <property type="match status" value="1"/>
</dbReference>
<evidence type="ECO:0000256" key="4">
    <source>
        <dbReference type="SAM" id="MobiDB-lite"/>
    </source>
</evidence>
<sequence>MTFREELGQIFGPGGWLETEYGFSSNAHQMAYAKAVLSALDSGDAEKPLNMLEAETGTGKTLAYLFAMALVASSGKRGVISTYTLSLQEQILYQEWPKVERYLNQTGRAVSIGRLISRLNYVSPARVADALEDLFGSIAAADAPYHELLDWAASSAAGAGTGLISEYVDKYGNLPDGISNDSICVPQHREPDNDMYGRDRADSESHDILLISHAMLHSSSFSWSQEEPASPLARLRPDLMLFDEADQLATVCESTVESHIRPATMRAKLRRITRQMPHLGVQSDLIQSQIETIETILNGRYQGEGSRAVLLEMSPDEQLFKPLAEHTLQVSTLLKRIGKSRKADRVSEEVMALNQYASMLRDFGEQSTMRATGICWSPVRHRPSLFTHEPSRAASLSRVIRSYTKRQATPPRVVLTSATLSDVLRPVKGSATAKDFQSLLARLWLRTDEVGQAARFSPLKFGSVNGIFLPDMNAPRPFLKEMGGALNPEWPVHCAETIRQHQEHGPMLALTTSYAEQEAIMAQFEPDALLGRRDEPLSLQVAKFRRDGGVLISPALWEGYNLRREDGTQLIATILITRFPFSPSSDIAALAQNRIARLQGRAVSTSTEYAINAERGAKKMRQGFGRGIRHPLDCIRLVICDPRFPQAKSGRSVGPFKAWYRVIPARFLGQWETAQIGSASSQEPEQPGGTPLWQTL</sequence>
<dbReference type="InterPro" id="IPR006555">
    <property type="entry name" value="ATP-dep_Helicase_C"/>
</dbReference>
<reference evidence="6 7" key="1">
    <citation type="submission" date="2016-11" db="EMBL/GenBank/DDBJ databases">
        <authorList>
            <person name="Jaros S."/>
            <person name="Januszkiewicz K."/>
            <person name="Wedrychowicz H."/>
        </authorList>
    </citation>
    <scope>NUCLEOTIDE SEQUENCE [LARGE SCALE GENOMIC DNA]</scope>
    <source>
        <strain evidence="6 7">DSM 16917</strain>
    </source>
</reference>
<keyword evidence="3" id="KW-0067">ATP-binding</keyword>
<keyword evidence="6" id="KW-0347">Helicase</keyword>